<keyword evidence="2" id="KW-1185">Reference proteome</keyword>
<dbReference type="InterPro" id="IPR000150">
    <property type="entry name" value="Cof"/>
</dbReference>
<dbReference type="AlphaFoldDB" id="A0A2R5F6S4"/>
<dbReference type="InterPro" id="IPR036412">
    <property type="entry name" value="HAD-like_sf"/>
</dbReference>
<dbReference type="SUPFAM" id="SSF56784">
    <property type="entry name" value="HAD-like"/>
    <property type="match status" value="1"/>
</dbReference>
<dbReference type="RefSeq" id="WP_108996288.1">
    <property type="nucleotide sequence ID" value="NZ_BDQX01000458.1"/>
</dbReference>
<dbReference type="SFLD" id="SFLDS00003">
    <property type="entry name" value="Haloacid_Dehalogenase"/>
    <property type="match status" value="1"/>
</dbReference>
<dbReference type="GO" id="GO:0000287">
    <property type="term" value="F:magnesium ion binding"/>
    <property type="evidence" value="ECO:0007669"/>
    <property type="project" value="TreeGrafter"/>
</dbReference>
<dbReference type="SFLD" id="SFLDG01140">
    <property type="entry name" value="C2.B:_Phosphomannomutase_and_P"/>
    <property type="match status" value="1"/>
</dbReference>
<dbReference type="InterPro" id="IPR006379">
    <property type="entry name" value="HAD-SF_hydro_IIB"/>
</dbReference>
<dbReference type="CDD" id="cd07516">
    <property type="entry name" value="HAD_Pase"/>
    <property type="match status" value="1"/>
</dbReference>
<organism evidence="1 2">
    <name type="scientific">Paenibacillus agaridevorans</name>
    <dbReference type="NCBI Taxonomy" id="171404"/>
    <lineage>
        <taxon>Bacteria</taxon>
        <taxon>Bacillati</taxon>
        <taxon>Bacillota</taxon>
        <taxon>Bacilli</taxon>
        <taxon>Bacillales</taxon>
        <taxon>Paenibacillaceae</taxon>
        <taxon>Paenibacillus</taxon>
    </lineage>
</organism>
<dbReference type="NCBIfam" id="TIGR00099">
    <property type="entry name" value="Cof-subfamily"/>
    <property type="match status" value="1"/>
</dbReference>
<evidence type="ECO:0000313" key="1">
    <source>
        <dbReference type="EMBL" id="GBG12234.1"/>
    </source>
</evidence>
<accession>A0A2R5F6S4</accession>
<dbReference type="Gene3D" id="3.40.50.1000">
    <property type="entry name" value="HAD superfamily/HAD-like"/>
    <property type="match status" value="1"/>
</dbReference>
<dbReference type="EMBL" id="BDQX01000458">
    <property type="protein sequence ID" value="GBG12234.1"/>
    <property type="molecule type" value="Genomic_DNA"/>
</dbReference>
<dbReference type="PROSITE" id="PS01228">
    <property type="entry name" value="COF_1"/>
    <property type="match status" value="1"/>
</dbReference>
<gene>
    <name evidence="1" type="ORF">PAT3040_07103</name>
</gene>
<comment type="caution">
    <text evidence="1">The sequence shown here is derived from an EMBL/GenBank/DDBJ whole genome shotgun (WGS) entry which is preliminary data.</text>
</comment>
<dbReference type="PANTHER" id="PTHR10000">
    <property type="entry name" value="PHOSPHOSERINE PHOSPHATASE"/>
    <property type="match status" value="1"/>
</dbReference>
<name>A0A2R5F6S4_9BACL</name>
<evidence type="ECO:0000313" key="2">
    <source>
        <dbReference type="Proteomes" id="UP000245202"/>
    </source>
</evidence>
<dbReference type="Gene3D" id="3.30.1240.10">
    <property type="match status" value="1"/>
</dbReference>
<dbReference type="Pfam" id="PF08282">
    <property type="entry name" value="Hydrolase_3"/>
    <property type="match status" value="1"/>
</dbReference>
<dbReference type="InterPro" id="IPR023214">
    <property type="entry name" value="HAD_sf"/>
</dbReference>
<dbReference type="GO" id="GO:0005829">
    <property type="term" value="C:cytosol"/>
    <property type="evidence" value="ECO:0007669"/>
    <property type="project" value="TreeGrafter"/>
</dbReference>
<dbReference type="GO" id="GO:0016791">
    <property type="term" value="F:phosphatase activity"/>
    <property type="evidence" value="ECO:0007669"/>
    <property type="project" value="TreeGrafter"/>
</dbReference>
<dbReference type="PANTHER" id="PTHR10000:SF8">
    <property type="entry name" value="HAD SUPERFAMILY HYDROLASE-LIKE, TYPE 3"/>
    <property type="match status" value="1"/>
</dbReference>
<proteinExistence type="predicted"/>
<reference evidence="1 2" key="1">
    <citation type="submission" date="2017-08" db="EMBL/GenBank/DDBJ databases">
        <title>Substantial Increase in Enzyme Production by Combined Drug-Resistance Mutations in Paenibacillus agaridevorans.</title>
        <authorList>
            <person name="Tanaka Y."/>
            <person name="Funane K."/>
            <person name="Hosaka T."/>
            <person name="Shiwa Y."/>
            <person name="Fujita N."/>
            <person name="Miyazaki T."/>
            <person name="Yoshikawa H."/>
            <person name="Murakami K."/>
            <person name="Kasahara K."/>
            <person name="Inaoka T."/>
            <person name="Hiraga Y."/>
            <person name="Ochi K."/>
        </authorList>
    </citation>
    <scope>NUCLEOTIDE SEQUENCE [LARGE SCALE GENOMIC DNA]</scope>
    <source>
        <strain evidence="1 2">T-3040</strain>
    </source>
</reference>
<protein>
    <submittedName>
        <fullName evidence="1">HAD family phosphatase</fullName>
    </submittedName>
</protein>
<dbReference type="Proteomes" id="UP000245202">
    <property type="component" value="Unassembled WGS sequence"/>
</dbReference>
<sequence>MQRKFDLIALDVDGTLLTDEHLLPERVKEAVRECARQGAEIVLCTGRGPMGAFPVLEELGLNGTLITHNGAAIVEFEDRSITFQFDIDGELLEPYLAYCREKGIHFDLNTAYDMLVESVSEAAEAMYLQHKTVPTVLPAGGELPEGLVKLSVFGSKEEIDMVQGDWERDEPGLQLIRSGDLFIDIQHPEASKGSALRRLAEQKNIPSERILAIGNYFNDISMLTFAGLGIAMDNSPEGVKEAADVVVGTNNDGSVASALREYVINPQH</sequence>
<dbReference type="NCBIfam" id="TIGR01484">
    <property type="entry name" value="HAD-SF-IIB"/>
    <property type="match status" value="1"/>
</dbReference>